<name>A0ACB8U243_9APHY</name>
<gene>
    <name evidence="1" type="ORF">BDY19DRAFT_194128</name>
</gene>
<proteinExistence type="predicted"/>
<reference evidence="1" key="1">
    <citation type="journal article" date="2021" name="Environ. Microbiol.">
        <title>Gene family expansions and transcriptome signatures uncover fungal adaptations to wood decay.</title>
        <authorList>
            <person name="Hage H."/>
            <person name="Miyauchi S."/>
            <person name="Viragh M."/>
            <person name="Drula E."/>
            <person name="Min B."/>
            <person name="Chaduli D."/>
            <person name="Navarro D."/>
            <person name="Favel A."/>
            <person name="Norest M."/>
            <person name="Lesage-Meessen L."/>
            <person name="Balint B."/>
            <person name="Merenyi Z."/>
            <person name="de Eugenio L."/>
            <person name="Morin E."/>
            <person name="Martinez A.T."/>
            <person name="Baldrian P."/>
            <person name="Stursova M."/>
            <person name="Martinez M.J."/>
            <person name="Novotny C."/>
            <person name="Magnuson J.K."/>
            <person name="Spatafora J.W."/>
            <person name="Maurice S."/>
            <person name="Pangilinan J."/>
            <person name="Andreopoulos W."/>
            <person name="LaButti K."/>
            <person name="Hundley H."/>
            <person name="Na H."/>
            <person name="Kuo A."/>
            <person name="Barry K."/>
            <person name="Lipzen A."/>
            <person name="Henrissat B."/>
            <person name="Riley R."/>
            <person name="Ahrendt S."/>
            <person name="Nagy L.G."/>
            <person name="Grigoriev I.V."/>
            <person name="Martin F."/>
            <person name="Rosso M.N."/>
        </authorList>
    </citation>
    <scope>NUCLEOTIDE SEQUENCE</scope>
    <source>
        <strain evidence="1">CBS 384.51</strain>
    </source>
</reference>
<evidence type="ECO:0000313" key="2">
    <source>
        <dbReference type="Proteomes" id="UP001055072"/>
    </source>
</evidence>
<comment type="caution">
    <text evidence="1">The sequence shown here is derived from an EMBL/GenBank/DDBJ whole genome shotgun (WGS) entry which is preliminary data.</text>
</comment>
<dbReference type="Proteomes" id="UP001055072">
    <property type="component" value="Unassembled WGS sequence"/>
</dbReference>
<organism evidence="1 2">
    <name type="scientific">Irpex rosettiformis</name>
    <dbReference type="NCBI Taxonomy" id="378272"/>
    <lineage>
        <taxon>Eukaryota</taxon>
        <taxon>Fungi</taxon>
        <taxon>Dikarya</taxon>
        <taxon>Basidiomycota</taxon>
        <taxon>Agaricomycotina</taxon>
        <taxon>Agaricomycetes</taxon>
        <taxon>Polyporales</taxon>
        <taxon>Irpicaceae</taxon>
        <taxon>Irpex</taxon>
    </lineage>
</organism>
<keyword evidence="2" id="KW-1185">Reference proteome</keyword>
<evidence type="ECO:0000313" key="1">
    <source>
        <dbReference type="EMBL" id="KAI0088356.1"/>
    </source>
</evidence>
<dbReference type="EMBL" id="MU274914">
    <property type="protein sequence ID" value="KAI0088356.1"/>
    <property type="molecule type" value="Genomic_DNA"/>
</dbReference>
<sequence>MTSTDRQQKKPSKSQKKKKKISEGGPFGHPLDNRPSHLRPPTEDEWRGMGRGKAFVVNNKRFRKGDDVILHDPDNDEENRWLAKIKSIRMRQTLRDGEVWVLVQWYYSAKDMEEIAPNFGMVGMSVHERLMSDREELLNAECFEDITWVYEYREEDPDSIPIPAGTFFQRYCVNTEYGTITPACESWACQCKIPYHISTPQWKMHEAKQARQQFYHENAFHSRTPSPMEVLGDLSHFCPRPECRAWFHELCLARKHTEDETTVSDISRALRLLAVDPDLQVPHPTFSRFIGQSPSGAKTFSSGLPLITRVKALKHGSQINLPDSLIKVAARPIVKRTNCGELSSHGNARDVVLARRLLYQELEGGHEFLIKLLSQLDVGWHESFSAYTHVWQALCVHRLLASPYVRYWDKAVSRRGTEVRAVVCPKCNGAI</sequence>
<accession>A0ACB8U243</accession>
<protein>
    <submittedName>
        <fullName evidence="1">Uncharacterized protein</fullName>
    </submittedName>
</protein>